<accession>A0ABT5KJH8</accession>
<dbReference type="Pfam" id="PF14351">
    <property type="entry name" value="DUF4401"/>
    <property type="match status" value="1"/>
</dbReference>
<dbReference type="InterPro" id="IPR025833">
    <property type="entry name" value="GDYXXLXY"/>
</dbReference>
<proteinExistence type="predicted"/>
<protein>
    <submittedName>
        <fullName evidence="3">GDYXXLXY domain-containing protein</fullName>
    </submittedName>
</protein>
<feature type="transmembrane region" description="Helical" evidence="1">
    <location>
        <begin position="201"/>
        <end position="227"/>
    </location>
</feature>
<feature type="transmembrane region" description="Helical" evidence="1">
    <location>
        <begin position="67"/>
        <end position="85"/>
    </location>
</feature>
<evidence type="ECO:0000256" key="1">
    <source>
        <dbReference type="SAM" id="Phobius"/>
    </source>
</evidence>
<feature type="transmembrane region" description="Helical" evidence="1">
    <location>
        <begin position="378"/>
        <end position="397"/>
    </location>
</feature>
<sequence length="541" mass="57189">MNTAALTSAQVLQRAITAGLLPSSAELPATEERPWSLVLLTALGAWLAAVPLLICIYLLLGPALTEGSGAYLVGALLMVAASIILRARKATLFVEQLALPLLLSGALTLSLGLYRDLHESVASALLLMVCFGLALAIDKAWLRVLLGAAAGLFFCIMLIPTGLSQRKGLGVYWLILHAGLAMGLAALLLQQARLLHGRHAAKAALLEAVATGWLLMLVLGLAVLGSFAALEQGFFGPELEMPASLRWAYQAGAVAFALGGFALAARAWPDLRRPIPVAVALVLAGLCIWLPCLGGLLMLLAWSSSNRRWELATASASAAVWVLGASYYQLSWSLSSKAAVLVGAAGLLALIAGLAARGQSTEASTVSANSQARRMPGAAWLLSAGLLGLAVVNTGIWQKQRLISEGRPLFVALAPVDPRSLMQGDFMRLNYDLGSDINAAQLYRLGTARPQVVLKLDARGVARVQRLHEPGAAGRALAPDEQLMELSPKNGSWTLVSDAWFFREGDGARWQAAKYGEFRVRPDGQALLVGLADAKLQRIAP</sequence>
<feature type="transmembrane region" description="Helical" evidence="1">
    <location>
        <begin position="277"/>
        <end position="303"/>
    </location>
</feature>
<dbReference type="Proteomes" id="UP001221189">
    <property type="component" value="Unassembled WGS sequence"/>
</dbReference>
<feature type="transmembrane region" description="Helical" evidence="1">
    <location>
        <begin position="144"/>
        <end position="163"/>
    </location>
</feature>
<reference evidence="3 4" key="1">
    <citation type="submission" date="2022-10" db="EMBL/GenBank/DDBJ databases">
        <title>Paucibacter sp. hw1 Genome sequencing.</title>
        <authorList>
            <person name="Park S."/>
        </authorList>
    </citation>
    <scope>NUCLEOTIDE SEQUENCE [LARGE SCALE GENOMIC DNA]</scope>
    <source>
        <strain evidence="4">hw1</strain>
    </source>
</reference>
<feature type="transmembrane region" description="Helical" evidence="1">
    <location>
        <begin position="247"/>
        <end position="265"/>
    </location>
</feature>
<dbReference type="RefSeq" id="WP_273602140.1">
    <property type="nucleotide sequence ID" value="NZ_JAQQXT010000017.1"/>
</dbReference>
<keyword evidence="1" id="KW-1133">Transmembrane helix</keyword>
<feature type="transmembrane region" description="Helical" evidence="1">
    <location>
        <begin position="309"/>
        <end position="328"/>
    </location>
</feature>
<keyword evidence="1" id="KW-0472">Membrane</keyword>
<feature type="transmembrane region" description="Helical" evidence="1">
    <location>
        <begin position="169"/>
        <end position="189"/>
    </location>
</feature>
<comment type="caution">
    <text evidence="3">The sequence shown here is derived from an EMBL/GenBank/DDBJ whole genome shotgun (WGS) entry which is preliminary data.</text>
</comment>
<dbReference type="InterPro" id="IPR025513">
    <property type="entry name" value="DUF4401"/>
</dbReference>
<dbReference type="EMBL" id="JAQQXT010000017">
    <property type="protein sequence ID" value="MDC8774087.1"/>
    <property type="molecule type" value="Genomic_DNA"/>
</dbReference>
<evidence type="ECO:0000259" key="2">
    <source>
        <dbReference type="Pfam" id="PF14351"/>
    </source>
</evidence>
<organism evidence="3 4">
    <name type="scientific">Roseateles albus</name>
    <dbReference type="NCBI Taxonomy" id="2987525"/>
    <lineage>
        <taxon>Bacteria</taxon>
        <taxon>Pseudomonadati</taxon>
        <taxon>Pseudomonadota</taxon>
        <taxon>Betaproteobacteria</taxon>
        <taxon>Burkholderiales</taxon>
        <taxon>Sphaerotilaceae</taxon>
        <taxon>Roseateles</taxon>
    </lineage>
</organism>
<evidence type="ECO:0000313" key="3">
    <source>
        <dbReference type="EMBL" id="MDC8774087.1"/>
    </source>
</evidence>
<gene>
    <name evidence="3" type="ORF">PRZ03_21205</name>
</gene>
<evidence type="ECO:0000313" key="4">
    <source>
        <dbReference type="Proteomes" id="UP001221189"/>
    </source>
</evidence>
<feature type="transmembrane region" description="Helical" evidence="1">
    <location>
        <begin position="340"/>
        <end position="358"/>
    </location>
</feature>
<feature type="transmembrane region" description="Helical" evidence="1">
    <location>
        <begin position="120"/>
        <end position="137"/>
    </location>
</feature>
<feature type="domain" description="DUF4401" evidence="2">
    <location>
        <begin position="34"/>
        <end position="356"/>
    </location>
</feature>
<keyword evidence="4" id="KW-1185">Reference proteome</keyword>
<keyword evidence="1" id="KW-0812">Transmembrane</keyword>
<dbReference type="Pfam" id="PF14345">
    <property type="entry name" value="GDYXXLXY"/>
    <property type="match status" value="1"/>
</dbReference>
<feature type="transmembrane region" description="Helical" evidence="1">
    <location>
        <begin position="37"/>
        <end position="61"/>
    </location>
</feature>
<name>A0ABT5KJH8_9BURK</name>
<feature type="transmembrane region" description="Helical" evidence="1">
    <location>
        <begin position="97"/>
        <end position="114"/>
    </location>
</feature>